<proteinExistence type="predicted"/>
<accession>K6ZUA2</accession>
<keyword evidence="1" id="KW-0732">Signal</keyword>
<dbReference type="AlphaFoldDB" id="K6ZUA2"/>
<dbReference type="EMBL" id="BAEQ01000002">
    <property type="protein sequence ID" value="GAC26910.1"/>
    <property type="molecule type" value="Genomic_DNA"/>
</dbReference>
<dbReference type="PROSITE" id="PS51257">
    <property type="entry name" value="PROKAR_LIPOPROTEIN"/>
    <property type="match status" value="1"/>
</dbReference>
<keyword evidence="3" id="KW-1185">Reference proteome</keyword>
<feature type="chain" id="PRO_5003898616" description="Pullulanase" evidence="1">
    <location>
        <begin position="27"/>
        <end position="151"/>
    </location>
</feature>
<dbReference type="InterPro" id="IPR013783">
    <property type="entry name" value="Ig-like_fold"/>
</dbReference>
<feature type="signal peptide" evidence="1">
    <location>
        <begin position="1"/>
        <end position="26"/>
    </location>
</feature>
<evidence type="ECO:0000256" key="1">
    <source>
        <dbReference type="SAM" id="SignalP"/>
    </source>
</evidence>
<dbReference type="STRING" id="1121922.GCA_000428905_03669"/>
<evidence type="ECO:0008006" key="4">
    <source>
        <dbReference type="Google" id="ProtNLM"/>
    </source>
</evidence>
<dbReference type="Gene3D" id="2.60.40.10">
    <property type="entry name" value="Immunoglobulins"/>
    <property type="match status" value="1"/>
</dbReference>
<sequence>MMHKFIKLTVAVVSLAALSACSTQTARNLISFEPDKNYEDMYLRGVFNWWEASDQFKFTRVRPEFYTITIELIADGQPYDFKVANASWSPEFNCGFEYSPRRVELYDAVELVCEQTSQNIQFVPADTGLFTFEFDISDNNEPELTITKADN</sequence>
<reference evidence="3" key="1">
    <citation type="journal article" date="2014" name="Environ. Microbiol.">
        <title>Comparative genomics of the marine bacterial genus Glaciecola reveals the high degree of genomic diversity and genomic characteristic for cold adaptation.</title>
        <authorList>
            <person name="Qin Q.L."/>
            <person name="Xie B.B."/>
            <person name="Yu Y."/>
            <person name="Shu Y.L."/>
            <person name="Rong J.C."/>
            <person name="Zhang Y.J."/>
            <person name="Zhao D.L."/>
            <person name="Chen X.L."/>
            <person name="Zhang X.Y."/>
            <person name="Chen B."/>
            <person name="Zhou B.C."/>
            <person name="Zhang Y.Z."/>
        </authorList>
    </citation>
    <scope>NUCLEOTIDE SEQUENCE [LARGE SCALE GENOMIC DNA]</scope>
    <source>
        <strain evidence="3">ACAM 615</strain>
    </source>
</reference>
<comment type="caution">
    <text evidence="2">The sequence shown here is derived from an EMBL/GenBank/DDBJ whole genome shotgun (WGS) entry which is preliminary data.</text>
</comment>
<evidence type="ECO:0000313" key="3">
    <source>
        <dbReference type="Proteomes" id="UP000006251"/>
    </source>
</evidence>
<organism evidence="2 3">
    <name type="scientific">Brumicola pallidula DSM 14239 = ACAM 615</name>
    <dbReference type="NCBI Taxonomy" id="1121922"/>
    <lineage>
        <taxon>Bacteria</taxon>
        <taxon>Pseudomonadati</taxon>
        <taxon>Pseudomonadota</taxon>
        <taxon>Gammaproteobacteria</taxon>
        <taxon>Alteromonadales</taxon>
        <taxon>Alteromonadaceae</taxon>
        <taxon>Brumicola</taxon>
    </lineage>
</organism>
<gene>
    <name evidence="2" type="ORF">GPAL_0024</name>
</gene>
<protein>
    <recommendedName>
        <fullName evidence="4">Pullulanase</fullName>
    </recommendedName>
</protein>
<dbReference type="Proteomes" id="UP000006251">
    <property type="component" value="Unassembled WGS sequence"/>
</dbReference>
<evidence type="ECO:0000313" key="2">
    <source>
        <dbReference type="EMBL" id="GAC26910.1"/>
    </source>
</evidence>
<name>K6ZUA2_9ALTE</name>